<evidence type="ECO:0000313" key="3">
    <source>
        <dbReference type="Proteomes" id="UP000767446"/>
    </source>
</evidence>
<reference evidence="2" key="1">
    <citation type="submission" date="2021-02" db="EMBL/GenBank/DDBJ databases">
        <title>Metagenome analyses of Stigonema ocellatum DSM 106950, Chlorogloea purpurea SAG 13.99 and Gomphosphaeria aponina DSM 107014.</title>
        <authorList>
            <person name="Marter P."/>
            <person name="Huang S."/>
        </authorList>
    </citation>
    <scope>NUCLEOTIDE SEQUENCE</scope>
    <source>
        <strain evidence="2">JP213</strain>
    </source>
</reference>
<protein>
    <recommendedName>
        <fullName evidence="4">P-loop containing nucleoside triphosphate hydrolase protein</fullName>
    </recommendedName>
</protein>
<feature type="transmembrane region" description="Helical" evidence="1">
    <location>
        <begin position="51"/>
        <end position="71"/>
    </location>
</feature>
<dbReference type="SUPFAM" id="SSF52540">
    <property type="entry name" value="P-loop containing nucleoside triphosphate hydrolases"/>
    <property type="match status" value="1"/>
</dbReference>
<dbReference type="AlphaFoldDB" id="A0A941GXA7"/>
<dbReference type="Proteomes" id="UP000767446">
    <property type="component" value="Unassembled WGS sequence"/>
</dbReference>
<dbReference type="EMBL" id="JADQBC010000087">
    <property type="protein sequence ID" value="MBR8828786.1"/>
    <property type="molecule type" value="Genomic_DNA"/>
</dbReference>
<evidence type="ECO:0008006" key="4">
    <source>
        <dbReference type="Google" id="ProtNLM"/>
    </source>
</evidence>
<keyword evidence="1" id="KW-0472">Membrane</keyword>
<gene>
    <name evidence="2" type="ORF">DSM107014_12940</name>
</gene>
<evidence type="ECO:0000313" key="2">
    <source>
        <dbReference type="EMBL" id="MBR8828786.1"/>
    </source>
</evidence>
<accession>A0A941GXA7</accession>
<name>A0A941GXA7_9CHRO</name>
<dbReference type="InterPro" id="IPR027417">
    <property type="entry name" value="P-loop_NTPase"/>
</dbReference>
<proteinExistence type="predicted"/>
<sequence>MSKYLDYSIIKEDFLPSWRQLYDKAEPFATNLLNLLPLVAPLPYPFQTKLIASYALTPSALASILPILIFYGQRGTGKSSLGQLISYLHGIQIHTGADTFAAIRNDLNDRRWKTIAMEGNDPAYPTIFRTIEVNTMMVWDDIDAKMLIEQPNIFRMLKSGYNKETDTISLADGSGENKRFNCFSPKICSTTTPIWGDSRFAELERRILVIKFGKAQFEPIVKLDNWNWHGFNQLFIDYWNSLDRAKNWLASRKKLGEIFSNNTRTTIILDIAATGLSTGIWKSTDEVKDYFSEYWSWYEEEIAYGDSALCGLLKKYIFELEQNRYSVIDLFGLSQDEIDPVALKKQIDSWNKQGMLEVTPTNSLVSQTMNYLGWRLIPGKWIKMK</sequence>
<organism evidence="2 3">
    <name type="scientific">Gomphosphaeria aponina SAG 52.96 = DSM 107014</name>
    <dbReference type="NCBI Taxonomy" id="1521640"/>
    <lineage>
        <taxon>Bacteria</taxon>
        <taxon>Bacillati</taxon>
        <taxon>Cyanobacteriota</taxon>
        <taxon>Cyanophyceae</taxon>
        <taxon>Oscillatoriophycideae</taxon>
        <taxon>Chroococcales</taxon>
        <taxon>Gomphosphaeriaceae</taxon>
        <taxon>Gomphosphaeria</taxon>
    </lineage>
</organism>
<keyword evidence="1" id="KW-0812">Transmembrane</keyword>
<evidence type="ECO:0000256" key="1">
    <source>
        <dbReference type="SAM" id="Phobius"/>
    </source>
</evidence>
<keyword evidence="1" id="KW-1133">Transmembrane helix</keyword>
<comment type="caution">
    <text evidence="2">The sequence shown here is derived from an EMBL/GenBank/DDBJ whole genome shotgun (WGS) entry which is preliminary data.</text>
</comment>